<accession>A0ACC6IUC6</accession>
<reference evidence="1" key="1">
    <citation type="submission" date="2023-07" db="EMBL/GenBank/DDBJ databases">
        <title>Sorghum-associated microbial communities from plants grown in Nebraska, USA.</title>
        <authorList>
            <person name="Schachtman D."/>
        </authorList>
    </citation>
    <scope>NUCLEOTIDE SEQUENCE</scope>
    <source>
        <strain evidence="1">DS1280</strain>
    </source>
</reference>
<sequence>MEILNKKERLRAFLFFILFFLVAVFTLVVGLFFNTYFPFKENSLLKVENNTLKKEMEIQDHFSFQLEKVKSAIDSIGAPGKNDFFNENLALSLLSDMYQKIPKDSVKNEVMYNNIIIGYKDLIDRKKEIRRLSTTGKAADSLQAINKILRQEYDKVKTDLDVCRQLYKAQ</sequence>
<protein>
    <submittedName>
        <fullName evidence="1">Uncharacterized protein</fullName>
    </submittedName>
</protein>
<dbReference type="Proteomes" id="UP001184376">
    <property type="component" value="Unassembled WGS sequence"/>
</dbReference>
<gene>
    <name evidence="1" type="ORF">J2795_002086</name>
</gene>
<dbReference type="EMBL" id="JAVDRG010000002">
    <property type="protein sequence ID" value="MDR6441386.1"/>
    <property type="molecule type" value="Genomic_DNA"/>
</dbReference>
<comment type="caution">
    <text evidence="1">The sequence shown here is derived from an EMBL/GenBank/DDBJ whole genome shotgun (WGS) entry which is preliminary data.</text>
</comment>
<keyword evidence="2" id="KW-1185">Reference proteome</keyword>
<organism evidence="1 2">
    <name type="scientific">Chryseobacterium bernardetii</name>
    <dbReference type="NCBI Taxonomy" id="1241978"/>
    <lineage>
        <taxon>Bacteria</taxon>
        <taxon>Pseudomonadati</taxon>
        <taxon>Bacteroidota</taxon>
        <taxon>Flavobacteriia</taxon>
        <taxon>Flavobacteriales</taxon>
        <taxon>Weeksellaceae</taxon>
        <taxon>Chryseobacterium group</taxon>
        <taxon>Chryseobacterium</taxon>
    </lineage>
</organism>
<evidence type="ECO:0000313" key="2">
    <source>
        <dbReference type="Proteomes" id="UP001184376"/>
    </source>
</evidence>
<name>A0ACC6IUC6_9FLAO</name>
<evidence type="ECO:0000313" key="1">
    <source>
        <dbReference type="EMBL" id="MDR6441386.1"/>
    </source>
</evidence>
<proteinExistence type="predicted"/>